<dbReference type="AlphaFoldDB" id="A0A336N7Q7"/>
<dbReference type="GO" id="GO:0003856">
    <property type="term" value="F:3-dehydroquinate synthase activity"/>
    <property type="evidence" value="ECO:0007669"/>
    <property type="project" value="UniProtKB-EC"/>
</dbReference>
<sequence>MLCVNVELKERRYPIYIGAGLLTNTDCYPLKQGNKVMIVSNPTVAHYYLTTVTETLEKSVVSLNMFSYPMASNTKLSTL</sequence>
<keyword evidence="1" id="KW-0456">Lyase</keyword>
<proteinExistence type="predicted"/>
<name>A0A336N7Q7_AGGAP</name>
<evidence type="ECO:0000313" key="1">
    <source>
        <dbReference type="EMBL" id="SSZ30261.1"/>
    </source>
</evidence>
<dbReference type="Gene3D" id="3.40.50.1970">
    <property type="match status" value="1"/>
</dbReference>
<dbReference type="EC" id="4.2.3.4" evidence="1"/>
<dbReference type="Proteomes" id="UP000253728">
    <property type="component" value="Unassembled WGS sequence"/>
</dbReference>
<accession>A0A336N7Q7</accession>
<gene>
    <name evidence="1" type="primary">aroB_1</name>
    <name evidence="1" type="ORF">NCTC5908_02084</name>
</gene>
<protein>
    <submittedName>
        <fullName evidence="1">3-dehydroquinate synthase</fullName>
        <ecNumber evidence="1">4.2.3.4</ecNumber>
    </submittedName>
</protein>
<dbReference type="SUPFAM" id="SSF56796">
    <property type="entry name" value="Dehydroquinate synthase-like"/>
    <property type="match status" value="1"/>
</dbReference>
<dbReference type="EMBL" id="UFSP01000003">
    <property type="protein sequence ID" value="SSZ30261.1"/>
    <property type="molecule type" value="Genomic_DNA"/>
</dbReference>
<evidence type="ECO:0000313" key="2">
    <source>
        <dbReference type="Proteomes" id="UP000253728"/>
    </source>
</evidence>
<organism evidence="1 2">
    <name type="scientific">Aggregatibacter aphrophilus</name>
    <name type="common">Haemophilus aphrophilus</name>
    <dbReference type="NCBI Taxonomy" id="732"/>
    <lineage>
        <taxon>Bacteria</taxon>
        <taxon>Pseudomonadati</taxon>
        <taxon>Pseudomonadota</taxon>
        <taxon>Gammaproteobacteria</taxon>
        <taxon>Pasteurellales</taxon>
        <taxon>Pasteurellaceae</taxon>
        <taxon>Aggregatibacter</taxon>
    </lineage>
</organism>
<reference evidence="1 2" key="1">
    <citation type="submission" date="2018-06" db="EMBL/GenBank/DDBJ databases">
        <authorList>
            <consortium name="Pathogen Informatics"/>
            <person name="Doyle S."/>
        </authorList>
    </citation>
    <scope>NUCLEOTIDE SEQUENCE [LARGE SCALE GENOMIC DNA]</scope>
    <source>
        <strain evidence="1 2">NCTC5908</strain>
    </source>
</reference>